<name>A0A9P5RZ09_9FUNG</name>
<sequence>LCGCVDQGSEEWKAALKADEDVRLQGQGRQDRRHLPWRRKVPRPWCRTLQVRDCPEHSPL</sequence>
<gene>
    <name evidence="1" type="ORF">BG015_008436</name>
</gene>
<organism evidence="1 2">
    <name type="scientific">Linnemannia schmuckeri</name>
    <dbReference type="NCBI Taxonomy" id="64567"/>
    <lineage>
        <taxon>Eukaryota</taxon>
        <taxon>Fungi</taxon>
        <taxon>Fungi incertae sedis</taxon>
        <taxon>Mucoromycota</taxon>
        <taxon>Mortierellomycotina</taxon>
        <taxon>Mortierellomycetes</taxon>
        <taxon>Mortierellales</taxon>
        <taxon>Mortierellaceae</taxon>
        <taxon>Linnemannia</taxon>
    </lineage>
</organism>
<keyword evidence="2" id="KW-1185">Reference proteome</keyword>
<evidence type="ECO:0000313" key="2">
    <source>
        <dbReference type="Proteomes" id="UP000748756"/>
    </source>
</evidence>
<evidence type="ECO:0000313" key="1">
    <source>
        <dbReference type="EMBL" id="KAF9149740.1"/>
    </source>
</evidence>
<feature type="non-terminal residue" evidence="1">
    <location>
        <position position="1"/>
    </location>
</feature>
<reference evidence="1" key="1">
    <citation type="journal article" date="2020" name="Fungal Divers.">
        <title>Resolving the Mortierellaceae phylogeny through synthesis of multi-gene phylogenetics and phylogenomics.</title>
        <authorList>
            <person name="Vandepol N."/>
            <person name="Liber J."/>
            <person name="Desiro A."/>
            <person name="Na H."/>
            <person name="Kennedy M."/>
            <person name="Barry K."/>
            <person name="Grigoriev I.V."/>
            <person name="Miller A.N."/>
            <person name="O'Donnell K."/>
            <person name="Stajich J.E."/>
            <person name="Bonito G."/>
        </authorList>
    </citation>
    <scope>NUCLEOTIDE SEQUENCE</scope>
    <source>
        <strain evidence="1">NRRL 6426</strain>
    </source>
</reference>
<proteinExistence type="predicted"/>
<dbReference type="AlphaFoldDB" id="A0A9P5RZ09"/>
<feature type="non-terminal residue" evidence="1">
    <location>
        <position position="60"/>
    </location>
</feature>
<protein>
    <submittedName>
        <fullName evidence="1">Uncharacterized protein</fullName>
    </submittedName>
</protein>
<dbReference type="Proteomes" id="UP000748756">
    <property type="component" value="Unassembled WGS sequence"/>
</dbReference>
<accession>A0A9P5RZ09</accession>
<dbReference type="EMBL" id="JAAAUQ010000492">
    <property type="protein sequence ID" value="KAF9149740.1"/>
    <property type="molecule type" value="Genomic_DNA"/>
</dbReference>
<comment type="caution">
    <text evidence="1">The sequence shown here is derived from an EMBL/GenBank/DDBJ whole genome shotgun (WGS) entry which is preliminary data.</text>
</comment>